<evidence type="ECO:0000313" key="2">
    <source>
        <dbReference type="RefSeq" id="XP_018013715.1"/>
    </source>
</evidence>
<sequence>MLHHAKPQLLEVNMETFAQKEAQWVEFLEKAGSAELDLTNSLDCEPGSFCDRLLQQLPKSSVTLSDFGGEVGQSGAAALAEMARRSQRDIKWLMNGMPTETTMFSCECSPAISGNAGGIAASLPEGVKFLT</sequence>
<keyword evidence="1" id="KW-1185">Reference proteome</keyword>
<protein>
    <submittedName>
        <fullName evidence="2">Uncharacterized protein LOC108670735</fullName>
    </submittedName>
</protein>
<dbReference type="KEGG" id="hazt:108670735"/>
<dbReference type="AlphaFoldDB" id="A0A8B7NJ89"/>
<organism evidence="1 2">
    <name type="scientific">Hyalella azteca</name>
    <name type="common">Amphipod</name>
    <dbReference type="NCBI Taxonomy" id="294128"/>
    <lineage>
        <taxon>Eukaryota</taxon>
        <taxon>Metazoa</taxon>
        <taxon>Ecdysozoa</taxon>
        <taxon>Arthropoda</taxon>
        <taxon>Crustacea</taxon>
        <taxon>Multicrustacea</taxon>
        <taxon>Malacostraca</taxon>
        <taxon>Eumalacostraca</taxon>
        <taxon>Peracarida</taxon>
        <taxon>Amphipoda</taxon>
        <taxon>Senticaudata</taxon>
        <taxon>Talitrida</taxon>
        <taxon>Talitroidea</taxon>
        <taxon>Hyalellidae</taxon>
        <taxon>Hyalella</taxon>
    </lineage>
</organism>
<dbReference type="GeneID" id="108670735"/>
<accession>A0A8B7NJ89</accession>
<reference evidence="2" key="1">
    <citation type="submission" date="2025-08" db="UniProtKB">
        <authorList>
            <consortium name="RefSeq"/>
        </authorList>
    </citation>
    <scope>IDENTIFICATION</scope>
    <source>
        <tissue evidence="2">Whole organism</tissue>
    </source>
</reference>
<gene>
    <name evidence="2" type="primary">LOC108670735</name>
</gene>
<name>A0A8B7NJ89_HYAAZ</name>
<dbReference type="RefSeq" id="XP_018013715.1">
    <property type="nucleotide sequence ID" value="XM_018158226.1"/>
</dbReference>
<proteinExistence type="predicted"/>
<evidence type="ECO:0000313" key="1">
    <source>
        <dbReference type="Proteomes" id="UP000694843"/>
    </source>
</evidence>
<dbReference type="Proteomes" id="UP000694843">
    <property type="component" value="Unplaced"/>
</dbReference>